<name>A0A0F5FDJ5_9HYPH</name>
<dbReference type="OrthoDB" id="5292471at2"/>
<dbReference type="PANTHER" id="PTHR11839">
    <property type="entry name" value="UDP/ADP-SUGAR PYROPHOSPHATASE"/>
    <property type="match status" value="1"/>
</dbReference>
<dbReference type="GO" id="GO:0006753">
    <property type="term" value="P:nucleoside phosphate metabolic process"/>
    <property type="evidence" value="ECO:0007669"/>
    <property type="project" value="TreeGrafter"/>
</dbReference>
<dbReference type="PROSITE" id="PS51462">
    <property type="entry name" value="NUDIX"/>
    <property type="match status" value="1"/>
</dbReference>
<evidence type="ECO:0000256" key="4">
    <source>
        <dbReference type="ARBA" id="ARBA00011738"/>
    </source>
</evidence>
<evidence type="ECO:0000313" key="12">
    <source>
        <dbReference type="EMBL" id="KKB06863.1"/>
    </source>
</evidence>
<evidence type="ECO:0000256" key="2">
    <source>
        <dbReference type="ARBA" id="ARBA00001946"/>
    </source>
</evidence>
<keyword evidence="13" id="KW-1185">Reference proteome</keyword>
<dbReference type="InterPro" id="IPR015797">
    <property type="entry name" value="NUDIX_hydrolase-like_dom_sf"/>
</dbReference>
<dbReference type="InterPro" id="IPR000086">
    <property type="entry name" value="NUDIX_hydrolase_dom"/>
</dbReference>
<evidence type="ECO:0000256" key="5">
    <source>
        <dbReference type="ARBA" id="ARBA00016377"/>
    </source>
</evidence>
<comment type="cofactor">
    <cofactor evidence="2 9">
        <name>Mg(2+)</name>
        <dbReference type="ChEBI" id="CHEBI:18420"/>
    </cofactor>
</comment>
<dbReference type="InterPro" id="IPR004385">
    <property type="entry name" value="NDP_pyrophosphatase"/>
</dbReference>
<evidence type="ECO:0000256" key="3">
    <source>
        <dbReference type="ARBA" id="ARBA00007275"/>
    </source>
</evidence>
<dbReference type="PATRIC" id="fig|443610.3.peg.2427"/>
<gene>
    <name evidence="12" type="ORF">VE25_20520</name>
</gene>
<dbReference type="AlphaFoldDB" id="A0A0F5FDJ5"/>
<sequence>MVTIHDRRTLAQNWGSLTQFELSHPRRDGTRQTLTREVYDHGSGASVLLHDPLADRVVLTRQFRLPAHLNGDSGFLIEACAGLLDGDDPETCARREAEEETGYRPQTLTFLFDLYMSPGSLTEKCACFIGHYGPGDRIAQGGGLSHEGEDIEVIELDFETAYAMIGRGEIIDAKTVLMLQWLKLNRQA</sequence>
<dbReference type="GO" id="GO:0016818">
    <property type="term" value="F:hydrolase activity, acting on acid anhydrides, in phosphorus-containing anhydrides"/>
    <property type="evidence" value="ECO:0007669"/>
    <property type="project" value="InterPro"/>
</dbReference>
<evidence type="ECO:0000256" key="6">
    <source>
        <dbReference type="ARBA" id="ARBA00022801"/>
    </source>
</evidence>
<evidence type="ECO:0000256" key="9">
    <source>
        <dbReference type="PIRSR" id="PIRSR604385-2"/>
    </source>
</evidence>
<dbReference type="GO" id="GO:0005829">
    <property type="term" value="C:cytosol"/>
    <property type="evidence" value="ECO:0007669"/>
    <property type="project" value="TreeGrafter"/>
</dbReference>
<dbReference type="RefSeq" id="WP_046110543.1">
    <property type="nucleotide sequence ID" value="NZ_JZEX01000192.1"/>
</dbReference>
<protein>
    <recommendedName>
        <fullName evidence="5">GDP-mannose pyrophosphatase</fullName>
    </recommendedName>
    <alternativeName>
        <fullName evidence="7">GDP-mannose hydrolase</fullName>
    </alternativeName>
    <alternativeName>
        <fullName evidence="8">GDPMK</fullName>
    </alternativeName>
</protein>
<dbReference type="GO" id="GO:0019693">
    <property type="term" value="P:ribose phosphate metabolic process"/>
    <property type="evidence" value="ECO:0007669"/>
    <property type="project" value="TreeGrafter"/>
</dbReference>
<feature type="binding site" evidence="9">
    <location>
        <position position="96"/>
    </location>
    <ligand>
        <name>Mg(2+)</name>
        <dbReference type="ChEBI" id="CHEBI:18420"/>
        <label>1</label>
    </ligand>
</feature>
<evidence type="ECO:0000313" key="13">
    <source>
        <dbReference type="Proteomes" id="UP000033632"/>
    </source>
</evidence>
<organism evidence="12 13">
    <name type="scientific">Devosia geojensis</name>
    <dbReference type="NCBI Taxonomy" id="443610"/>
    <lineage>
        <taxon>Bacteria</taxon>
        <taxon>Pseudomonadati</taxon>
        <taxon>Pseudomonadota</taxon>
        <taxon>Alphaproteobacteria</taxon>
        <taxon>Hyphomicrobiales</taxon>
        <taxon>Devosiaceae</taxon>
        <taxon>Devosia</taxon>
    </lineage>
</organism>
<dbReference type="SUPFAM" id="SSF55811">
    <property type="entry name" value="Nudix"/>
    <property type="match status" value="1"/>
</dbReference>
<dbReference type="Gene3D" id="3.90.79.10">
    <property type="entry name" value="Nucleoside Triphosphate Pyrophosphohydrolase"/>
    <property type="match status" value="1"/>
</dbReference>
<evidence type="ECO:0000256" key="8">
    <source>
        <dbReference type="ARBA" id="ARBA00032272"/>
    </source>
</evidence>
<comment type="subunit">
    <text evidence="4">Homodimer.</text>
</comment>
<feature type="domain" description="Nudix hydrolase" evidence="11">
    <location>
        <begin position="40"/>
        <end position="178"/>
    </location>
</feature>
<proteinExistence type="inferred from homology"/>
<dbReference type="NCBIfam" id="TIGR00052">
    <property type="entry name" value="nudix-type nucleoside diphosphatase, YffH/AdpP family"/>
    <property type="match status" value="1"/>
</dbReference>
<evidence type="ECO:0000256" key="7">
    <source>
        <dbReference type="ARBA" id="ARBA00032162"/>
    </source>
</evidence>
<dbReference type="CDD" id="cd24157">
    <property type="entry name" value="NUDIX_GDPMK"/>
    <property type="match status" value="1"/>
</dbReference>
<reference evidence="12 13" key="1">
    <citation type="submission" date="2015-03" db="EMBL/GenBank/DDBJ databases">
        <authorList>
            <person name="Hassan Y.I."/>
            <person name="Lepp D."/>
            <person name="Li X.-Z."/>
            <person name="Zhou T."/>
        </authorList>
    </citation>
    <scope>NUCLEOTIDE SEQUENCE [LARGE SCALE GENOMIC DNA]</scope>
    <source>
        <strain evidence="12 13">BD-c194</strain>
    </source>
</reference>
<evidence type="ECO:0000256" key="1">
    <source>
        <dbReference type="ARBA" id="ARBA00000847"/>
    </source>
</evidence>
<keyword evidence="6" id="KW-0378">Hydrolase</keyword>
<feature type="binding site" evidence="9">
    <location>
        <position position="100"/>
    </location>
    <ligand>
        <name>Mg(2+)</name>
        <dbReference type="ChEBI" id="CHEBI:18420"/>
        <label>2</label>
    </ligand>
</feature>
<keyword evidence="9" id="KW-0460">Magnesium</keyword>
<feature type="binding site" evidence="9">
    <location>
        <position position="81"/>
    </location>
    <ligand>
        <name>Mg(2+)</name>
        <dbReference type="ChEBI" id="CHEBI:18420"/>
        <label>1</label>
    </ligand>
</feature>
<keyword evidence="9" id="KW-0479">Metal-binding</keyword>
<evidence type="ECO:0000259" key="11">
    <source>
        <dbReference type="PROSITE" id="PS51462"/>
    </source>
</evidence>
<dbReference type="PANTHER" id="PTHR11839:SF18">
    <property type="entry name" value="NUDIX HYDROLASE DOMAIN-CONTAINING PROTEIN"/>
    <property type="match status" value="1"/>
</dbReference>
<dbReference type="Pfam" id="PF00293">
    <property type="entry name" value="NUDIX"/>
    <property type="match status" value="1"/>
</dbReference>
<feature type="short sequence motif" description="Nudix box" evidence="10">
    <location>
        <begin position="82"/>
        <end position="103"/>
    </location>
</feature>
<dbReference type="EMBL" id="JZEX01000192">
    <property type="protein sequence ID" value="KKB06863.1"/>
    <property type="molecule type" value="Genomic_DNA"/>
</dbReference>
<comment type="similarity">
    <text evidence="3">Belongs to the Nudix hydrolase family. NudK subfamily.</text>
</comment>
<evidence type="ECO:0000256" key="10">
    <source>
        <dbReference type="PIRSR" id="PIRSR604385-3"/>
    </source>
</evidence>
<feature type="binding site" evidence="9">
    <location>
        <position position="149"/>
    </location>
    <ligand>
        <name>Mg(2+)</name>
        <dbReference type="ChEBI" id="CHEBI:18420"/>
        <label>1</label>
    </ligand>
</feature>
<comment type="catalytic activity">
    <reaction evidence="1">
        <text>GDP-alpha-D-mannose + H2O = alpha-D-mannose 1-phosphate + GMP + 2 H(+)</text>
        <dbReference type="Rhea" id="RHEA:27978"/>
        <dbReference type="ChEBI" id="CHEBI:15377"/>
        <dbReference type="ChEBI" id="CHEBI:15378"/>
        <dbReference type="ChEBI" id="CHEBI:57527"/>
        <dbReference type="ChEBI" id="CHEBI:58115"/>
        <dbReference type="ChEBI" id="CHEBI:58409"/>
    </reaction>
</comment>
<dbReference type="GO" id="GO:0046872">
    <property type="term" value="F:metal ion binding"/>
    <property type="evidence" value="ECO:0007669"/>
    <property type="project" value="UniProtKB-KW"/>
</dbReference>
<dbReference type="STRING" id="443610.VE25_20520"/>
<dbReference type="Proteomes" id="UP000033632">
    <property type="component" value="Unassembled WGS sequence"/>
</dbReference>
<comment type="caution">
    <text evidence="12">The sequence shown here is derived from an EMBL/GenBank/DDBJ whole genome shotgun (WGS) entry which is preliminary data.</text>
</comment>
<accession>A0A0F5FDJ5</accession>